<comment type="caution">
    <text evidence="2">The sequence shown here is derived from an EMBL/GenBank/DDBJ whole genome shotgun (WGS) entry which is preliminary data.</text>
</comment>
<evidence type="ECO:0008006" key="4">
    <source>
        <dbReference type="Google" id="ProtNLM"/>
    </source>
</evidence>
<evidence type="ECO:0000313" key="2">
    <source>
        <dbReference type="EMBL" id="MEE2033289.1"/>
    </source>
</evidence>
<dbReference type="RefSeq" id="WP_330152698.1">
    <property type="nucleotide sequence ID" value="NZ_JAUZMZ010000076.1"/>
</dbReference>
<evidence type="ECO:0000313" key="3">
    <source>
        <dbReference type="Proteomes" id="UP001331936"/>
    </source>
</evidence>
<keyword evidence="3" id="KW-1185">Reference proteome</keyword>
<proteinExistence type="predicted"/>
<organism evidence="2 3">
    <name type="scientific">Rhodococcus chondri</name>
    <dbReference type="NCBI Taxonomy" id="3065941"/>
    <lineage>
        <taxon>Bacteria</taxon>
        <taxon>Bacillati</taxon>
        <taxon>Actinomycetota</taxon>
        <taxon>Actinomycetes</taxon>
        <taxon>Mycobacteriales</taxon>
        <taxon>Nocardiaceae</taxon>
        <taxon>Rhodococcus</taxon>
    </lineage>
</organism>
<gene>
    <name evidence="2" type="ORF">Q8814_14380</name>
</gene>
<feature type="transmembrane region" description="Helical" evidence="1">
    <location>
        <begin position="57"/>
        <end position="79"/>
    </location>
</feature>
<reference evidence="2 3" key="1">
    <citation type="submission" date="2023-08" db="EMBL/GenBank/DDBJ databases">
        <authorList>
            <person name="Girao M."/>
            <person name="Carvalho M.F."/>
        </authorList>
    </citation>
    <scope>NUCLEOTIDE SEQUENCE [LARGE SCALE GENOMIC DNA]</scope>
    <source>
        <strain evidence="2 3">CC-R104</strain>
    </source>
</reference>
<keyword evidence="1" id="KW-0472">Membrane</keyword>
<accession>A0ABU7JTE0</accession>
<sequence length="187" mass="19889">MKLRSVLVNRFIAFAVGAALLGAGAFSLAWVWQVPFARAWLARLDRPRVMDVPDQPWWTAALWTAFATGLTIGIVLLVVNLSRRRTSTVQLYDEVTDATLAVELGPVADGVAGELAGLPGVRSARGRAVVERHLPTLSVIVHAEPGLDVAEFTARAEETAQRAAGALGGAPVATQVLLHLDPAGEMH</sequence>
<dbReference type="EMBL" id="JAUZMZ010000076">
    <property type="protein sequence ID" value="MEE2033289.1"/>
    <property type="molecule type" value="Genomic_DNA"/>
</dbReference>
<keyword evidence="1" id="KW-1133">Transmembrane helix</keyword>
<evidence type="ECO:0000256" key="1">
    <source>
        <dbReference type="SAM" id="Phobius"/>
    </source>
</evidence>
<feature type="transmembrane region" description="Helical" evidence="1">
    <location>
        <begin position="12"/>
        <end position="32"/>
    </location>
</feature>
<protein>
    <recommendedName>
        <fullName evidence="4">Alkaline shock response membrane anchor protein AmaP</fullName>
    </recommendedName>
</protein>
<dbReference type="Proteomes" id="UP001331936">
    <property type="component" value="Unassembled WGS sequence"/>
</dbReference>
<name>A0ABU7JTE0_9NOCA</name>
<keyword evidence="1" id="KW-0812">Transmembrane</keyword>